<evidence type="ECO:0000259" key="9">
    <source>
        <dbReference type="SMART" id="SM00504"/>
    </source>
</evidence>
<evidence type="ECO:0000256" key="8">
    <source>
        <dbReference type="ARBA" id="ARBA00023242"/>
    </source>
</evidence>
<dbReference type="Pfam" id="PF10408">
    <property type="entry name" value="Ufd2P_core"/>
    <property type="match status" value="1"/>
</dbReference>
<evidence type="ECO:0000256" key="3">
    <source>
        <dbReference type="ARBA" id="ARBA00004906"/>
    </source>
</evidence>
<keyword evidence="6" id="KW-0808">Transferase</keyword>
<reference evidence="10" key="1">
    <citation type="submission" date="2021-05" db="EMBL/GenBank/DDBJ databases">
        <title>A free-living protist that lacks canonical eukaryotic 1 DNA replication and segregation systems.</title>
        <authorList>
            <person name="Salas-Leiva D.E."/>
            <person name="Tromer E.C."/>
            <person name="Curtis B.A."/>
            <person name="Jerlstrom-Hultqvist J."/>
            <person name="Kolisko M."/>
            <person name="Yi Z."/>
            <person name="Salas-Leiva J.S."/>
            <person name="Gallot-Lavallee L."/>
            <person name="Kops G.J.P.L."/>
            <person name="Archibald J.M."/>
            <person name="Simpson A.G.B."/>
            <person name="Roger A.J."/>
        </authorList>
    </citation>
    <scope>NUCLEOTIDE SEQUENCE</scope>
    <source>
        <strain evidence="10">BICM</strain>
    </source>
</reference>
<keyword evidence="5" id="KW-0963">Cytoplasm</keyword>
<evidence type="ECO:0000256" key="1">
    <source>
        <dbReference type="ARBA" id="ARBA00004123"/>
    </source>
</evidence>
<evidence type="ECO:0000313" key="11">
    <source>
        <dbReference type="Proteomes" id="UP000717585"/>
    </source>
</evidence>
<feature type="domain" description="U-box" evidence="9">
    <location>
        <begin position="854"/>
        <end position="916"/>
    </location>
</feature>
<dbReference type="InterPro" id="IPR019474">
    <property type="entry name" value="Ub_conjug_fac_E4_core"/>
</dbReference>
<evidence type="ECO:0000313" key="10">
    <source>
        <dbReference type="EMBL" id="KAG9395456.1"/>
    </source>
</evidence>
<evidence type="ECO:0000256" key="7">
    <source>
        <dbReference type="ARBA" id="ARBA00022786"/>
    </source>
</evidence>
<dbReference type="PANTHER" id="PTHR13931">
    <property type="entry name" value="UBIQUITINATION FACTOR E4"/>
    <property type="match status" value="1"/>
</dbReference>
<keyword evidence="7" id="KW-0833">Ubl conjugation pathway</keyword>
<gene>
    <name evidence="10" type="ORF">J8273_3023</name>
</gene>
<dbReference type="SUPFAM" id="SSF57850">
    <property type="entry name" value="RING/U-box"/>
    <property type="match status" value="1"/>
</dbReference>
<evidence type="ECO:0000256" key="5">
    <source>
        <dbReference type="ARBA" id="ARBA00022490"/>
    </source>
</evidence>
<dbReference type="EMBL" id="JAHDYR010000011">
    <property type="protein sequence ID" value="KAG9395456.1"/>
    <property type="molecule type" value="Genomic_DNA"/>
</dbReference>
<dbReference type="OrthoDB" id="20295at2759"/>
<dbReference type="AlphaFoldDB" id="A0A8J6E3D1"/>
<dbReference type="GO" id="GO:0000209">
    <property type="term" value="P:protein polyubiquitination"/>
    <property type="evidence" value="ECO:0007669"/>
    <property type="project" value="TreeGrafter"/>
</dbReference>
<dbReference type="InterPro" id="IPR045132">
    <property type="entry name" value="UBE4"/>
</dbReference>
<comment type="caution">
    <text evidence="10">The sequence shown here is derived from an EMBL/GenBank/DDBJ whole genome shotgun (WGS) entry which is preliminary data.</text>
</comment>
<dbReference type="Pfam" id="PF04564">
    <property type="entry name" value="U-box"/>
    <property type="match status" value="1"/>
</dbReference>
<dbReference type="GO" id="GO:0000151">
    <property type="term" value="C:ubiquitin ligase complex"/>
    <property type="evidence" value="ECO:0007669"/>
    <property type="project" value="InterPro"/>
</dbReference>
<dbReference type="GO" id="GO:0005737">
    <property type="term" value="C:cytoplasm"/>
    <property type="evidence" value="ECO:0007669"/>
    <property type="project" value="UniProtKB-SubCell"/>
</dbReference>
<dbReference type="InterPro" id="IPR003613">
    <property type="entry name" value="Ubox_domain"/>
</dbReference>
<evidence type="ECO:0000256" key="4">
    <source>
        <dbReference type="ARBA" id="ARBA00007434"/>
    </source>
</evidence>
<dbReference type="GO" id="GO:0006511">
    <property type="term" value="P:ubiquitin-dependent protein catabolic process"/>
    <property type="evidence" value="ECO:0007669"/>
    <property type="project" value="InterPro"/>
</dbReference>
<organism evidence="10 11">
    <name type="scientific">Carpediemonas membranifera</name>
    <dbReference type="NCBI Taxonomy" id="201153"/>
    <lineage>
        <taxon>Eukaryota</taxon>
        <taxon>Metamonada</taxon>
        <taxon>Carpediemonas-like organisms</taxon>
        <taxon>Carpediemonas</taxon>
    </lineage>
</organism>
<dbReference type="Proteomes" id="UP000717585">
    <property type="component" value="Unassembled WGS sequence"/>
</dbReference>
<dbReference type="PANTHER" id="PTHR13931:SF2">
    <property type="entry name" value="UBIQUITIN CONJUGATION FACTOR E4 B"/>
    <property type="match status" value="1"/>
</dbReference>
<keyword evidence="8" id="KW-0539">Nucleus</keyword>
<dbReference type="GO" id="GO:0034450">
    <property type="term" value="F:ubiquitin-ubiquitin ligase activity"/>
    <property type="evidence" value="ECO:0007669"/>
    <property type="project" value="InterPro"/>
</dbReference>
<accession>A0A8J6E3D1</accession>
<dbReference type="GO" id="GO:0005634">
    <property type="term" value="C:nucleus"/>
    <property type="evidence" value="ECO:0007669"/>
    <property type="project" value="UniProtKB-SubCell"/>
</dbReference>
<evidence type="ECO:0000256" key="6">
    <source>
        <dbReference type="ARBA" id="ARBA00022679"/>
    </source>
</evidence>
<dbReference type="Gene3D" id="3.30.40.10">
    <property type="entry name" value="Zinc/RING finger domain, C3HC4 (zinc finger)"/>
    <property type="match status" value="1"/>
</dbReference>
<evidence type="ECO:0000256" key="2">
    <source>
        <dbReference type="ARBA" id="ARBA00004496"/>
    </source>
</evidence>
<comment type="similarity">
    <text evidence="4">Belongs to the ubiquitin conjugation factor E4 family.</text>
</comment>
<name>A0A8J6E3D1_9EUKA</name>
<dbReference type="UniPathway" id="UPA00143"/>
<dbReference type="InterPro" id="IPR013083">
    <property type="entry name" value="Znf_RING/FYVE/PHD"/>
</dbReference>
<keyword evidence="11" id="KW-1185">Reference proteome</keyword>
<protein>
    <submittedName>
        <fullName evidence="10">Ubiquitin elongating factor core</fullName>
    </submittedName>
</protein>
<comment type="pathway">
    <text evidence="3">Protein modification; protein ubiquitination.</text>
</comment>
<sequence>MQQKAIFIARIFQLTPYEANSNLNAHYLFPLETMRALDEQSIDTIIMQLNPVLVGKGILPIEFLWGSVVNECGKLATESPELSRQILPIILNYCMSLIEMPEFFGMGRLEDFKDSVQHLIVPLALGIPPAHVVQHCFGSEFIHRYPPSELFWSHFYHNLSSPDEEDKLAVFNAALVTQYRRYVESNRRDPAMCARAGSALINIILHFCSSDDAWERFKPHRMFPIDSAKGVDAIRNSPFYAALHPLPSTQECFQRFFQPGVARTMPPDPDSEQEMRKTAKEAATAAQTLFNMLRALLKNKRSRQFAVAHIVRIVTTNHDLRHDIENRTNAVDSEIRLLAVLNTLLELSTPFCGYSDKSRADLMKALDLTVGRSDFARLDEDAPLHHDKALPMRHCDMTQSFTVTCFYLTHACFAQTFTQIFDRSQDLGRRQQQMETVDEESLSALQRAHFKRQHAALLNQIVYSQAMLAATDLSKATTFMLATCDVLNRHDTTDGRALLSSQPETIAENISAMFTVAAGSSPLVLMSAPTFSSFVELAIALLDPEVVRNPHLRGQILAPLMFLLQYRQTEQGSWNLRPYTATAVEKISNIPKAVSLLVPRLMSQFVLVEDHTSEGYYDKFHTRHKISEILLTLWTESKVFKANLSRQESSPLFISFVNKAIGDLTYLTDEFSSSIAQLGSSLTNDGTELNNEELNRQAGSVMAFKQLADITLRLVETLTIEVPAAFLHTALAPQLASQLLLLLATMPAMHAKLPLLCEKFGPEVADPTVVGVTLGTALRILANVSTGYEDRWAAVLAADRRSLRRDVLAPVRKLLGNDAAVPVRCWAQAGIVLSRASKKQLQDEALDDEDVPDEFMDPIMFDAMSRPMRLPCGHHLDESVLERLVINGDLNPWTREPLVMEGAELDVELMERIQAWRHGKRG</sequence>
<proteinExistence type="inferred from homology"/>
<comment type="subcellular location">
    <subcellularLocation>
        <location evidence="2">Cytoplasm</location>
    </subcellularLocation>
    <subcellularLocation>
        <location evidence="1">Nucleus</location>
    </subcellularLocation>
</comment>
<dbReference type="SMART" id="SM00504">
    <property type="entry name" value="Ubox"/>
    <property type="match status" value="1"/>
</dbReference>
<dbReference type="GO" id="GO:0036503">
    <property type="term" value="P:ERAD pathway"/>
    <property type="evidence" value="ECO:0007669"/>
    <property type="project" value="InterPro"/>
</dbReference>